<keyword evidence="2" id="KW-1185">Reference proteome</keyword>
<reference evidence="1 2" key="1">
    <citation type="submission" date="2019-02" db="EMBL/GenBank/DDBJ databases">
        <title>Deep-cultivation of Planctomycetes and their phenomic and genomic characterization uncovers novel biology.</title>
        <authorList>
            <person name="Wiegand S."/>
            <person name="Jogler M."/>
            <person name="Boedeker C."/>
            <person name="Pinto D."/>
            <person name="Vollmers J."/>
            <person name="Rivas-Marin E."/>
            <person name="Kohn T."/>
            <person name="Peeters S.H."/>
            <person name="Heuer A."/>
            <person name="Rast P."/>
            <person name="Oberbeckmann S."/>
            <person name="Bunk B."/>
            <person name="Jeske O."/>
            <person name="Meyerdierks A."/>
            <person name="Storesund J.E."/>
            <person name="Kallscheuer N."/>
            <person name="Luecker S."/>
            <person name="Lage O.M."/>
            <person name="Pohl T."/>
            <person name="Merkel B.J."/>
            <person name="Hornburger P."/>
            <person name="Mueller R.-W."/>
            <person name="Bruemmer F."/>
            <person name="Labrenz M."/>
            <person name="Spormann A.M."/>
            <person name="Op den Camp H."/>
            <person name="Overmann J."/>
            <person name="Amann R."/>
            <person name="Jetten M.S.M."/>
            <person name="Mascher T."/>
            <person name="Medema M.H."/>
            <person name="Devos D.P."/>
            <person name="Kaster A.-K."/>
            <person name="Ovreas L."/>
            <person name="Rohde M."/>
            <person name="Galperin M.Y."/>
            <person name="Jogler C."/>
        </authorList>
    </citation>
    <scope>NUCLEOTIDE SEQUENCE [LARGE SCALE GENOMIC DNA]</scope>
    <source>
        <strain evidence="1 2">Pla110</strain>
    </source>
</reference>
<proteinExistence type="predicted"/>
<dbReference type="EMBL" id="CP036281">
    <property type="protein sequence ID" value="QDU78823.1"/>
    <property type="molecule type" value="Genomic_DNA"/>
</dbReference>
<dbReference type="Proteomes" id="UP000317178">
    <property type="component" value="Chromosome"/>
</dbReference>
<name>A0A518CHW5_9PLAN</name>
<sequence precursor="true">MALKDLDRNYQRQFRSPPYRQKWWSVLTCFFDFIKYPARDSLTAGNGMLAGRENLSLNLRSILLSKIKLKYGQEVSPCLEGFVICLPVVSPSQL</sequence>
<gene>
    <name evidence="1" type="ORF">Pla110_05270</name>
</gene>
<organism evidence="1 2">
    <name type="scientific">Polystyrenella longa</name>
    <dbReference type="NCBI Taxonomy" id="2528007"/>
    <lineage>
        <taxon>Bacteria</taxon>
        <taxon>Pseudomonadati</taxon>
        <taxon>Planctomycetota</taxon>
        <taxon>Planctomycetia</taxon>
        <taxon>Planctomycetales</taxon>
        <taxon>Planctomycetaceae</taxon>
        <taxon>Polystyrenella</taxon>
    </lineage>
</organism>
<evidence type="ECO:0000313" key="1">
    <source>
        <dbReference type="EMBL" id="QDU78823.1"/>
    </source>
</evidence>
<dbReference type="KEGG" id="plon:Pla110_05270"/>
<accession>A0A518CHW5</accession>
<evidence type="ECO:0000313" key="2">
    <source>
        <dbReference type="Proteomes" id="UP000317178"/>
    </source>
</evidence>
<dbReference type="AlphaFoldDB" id="A0A518CHW5"/>
<protein>
    <submittedName>
        <fullName evidence="1">Uncharacterized protein</fullName>
    </submittedName>
</protein>